<dbReference type="HOGENOM" id="CLU_994178_0_0_1"/>
<proteinExistence type="predicted"/>
<dbReference type="AlphaFoldDB" id="S7S2W9"/>
<dbReference type="EMBL" id="KB469296">
    <property type="protein sequence ID" value="EPQ60149.1"/>
    <property type="molecule type" value="Genomic_DNA"/>
</dbReference>
<evidence type="ECO:0000313" key="5">
    <source>
        <dbReference type="Proteomes" id="UP000030669"/>
    </source>
</evidence>
<evidence type="ECO:0000256" key="1">
    <source>
        <dbReference type="SAM" id="Coils"/>
    </source>
</evidence>
<reference evidence="4 5" key="1">
    <citation type="journal article" date="2012" name="Science">
        <title>The Paleozoic origin of enzymatic lignin decomposition reconstructed from 31 fungal genomes.</title>
        <authorList>
            <person name="Floudas D."/>
            <person name="Binder M."/>
            <person name="Riley R."/>
            <person name="Barry K."/>
            <person name="Blanchette R.A."/>
            <person name="Henrissat B."/>
            <person name="Martinez A.T."/>
            <person name="Otillar R."/>
            <person name="Spatafora J.W."/>
            <person name="Yadav J.S."/>
            <person name="Aerts A."/>
            <person name="Benoit I."/>
            <person name="Boyd A."/>
            <person name="Carlson A."/>
            <person name="Copeland A."/>
            <person name="Coutinho P.M."/>
            <person name="de Vries R.P."/>
            <person name="Ferreira P."/>
            <person name="Findley K."/>
            <person name="Foster B."/>
            <person name="Gaskell J."/>
            <person name="Glotzer D."/>
            <person name="Gorecki P."/>
            <person name="Heitman J."/>
            <person name="Hesse C."/>
            <person name="Hori C."/>
            <person name="Igarashi K."/>
            <person name="Jurgens J.A."/>
            <person name="Kallen N."/>
            <person name="Kersten P."/>
            <person name="Kohler A."/>
            <person name="Kuees U."/>
            <person name="Kumar T.K.A."/>
            <person name="Kuo A."/>
            <person name="LaButti K."/>
            <person name="Larrondo L.F."/>
            <person name="Lindquist E."/>
            <person name="Ling A."/>
            <person name="Lombard V."/>
            <person name="Lucas S."/>
            <person name="Lundell T."/>
            <person name="Martin R."/>
            <person name="McLaughlin D.J."/>
            <person name="Morgenstern I."/>
            <person name="Morin E."/>
            <person name="Murat C."/>
            <person name="Nagy L.G."/>
            <person name="Nolan M."/>
            <person name="Ohm R.A."/>
            <person name="Patyshakuliyeva A."/>
            <person name="Rokas A."/>
            <person name="Ruiz-Duenas F.J."/>
            <person name="Sabat G."/>
            <person name="Salamov A."/>
            <person name="Samejima M."/>
            <person name="Schmutz J."/>
            <person name="Slot J.C."/>
            <person name="St John F."/>
            <person name="Stenlid J."/>
            <person name="Sun H."/>
            <person name="Sun S."/>
            <person name="Syed K."/>
            <person name="Tsang A."/>
            <person name="Wiebenga A."/>
            <person name="Young D."/>
            <person name="Pisabarro A."/>
            <person name="Eastwood D.C."/>
            <person name="Martin F."/>
            <person name="Cullen D."/>
            <person name="Grigoriev I.V."/>
            <person name="Hibbett D.S."/>
        </authorList>
    </citation>
    <scope>NUCLEOTIDE SEQUENCE [LARGE SCALE GENOMIC DNA]</scope>
    <source>
        <strain evidence="4 5">ATCC 11539</strain>
    </source>
</reference>
<dbReference type="GeneID" id="19298942"/>
<feature type="region of interest" description="Disordered" evidence="2">
    <location>
        <begin position="1"/>
        <end position="78"/>
    </location>
</feature>
<feature type="transmembrane region" description="Helical" evidence="3">
    <location>
        <begin position="252"/>
        <end position="272"/>
    </location>
</feature>
<gene>
    <name evidence="4" type="ORF">GLOTRDRAFT_108826</name>
</gene>
<dbReference type="Proteomes" id="UP000030669">
    <property type="component" value="Unassembled WGS sequence"/>
</dbReference>
<evidence type="ECO:0000256" key="3">
    <source>
        <dbReference type="SAM" id="Phobius"/>
    </source>
</evidence>
<feature type="coiled-coil region" evidence="1">
    <location>
        <begin position="147"/>
        <end position="188"/>
    </location>
</feature>
<sequence>MGRVDGERMRGTISRGTGKERGRGRVVTSIFQGVDADGQGLTREGSGGSEESVPAPAELEKDTAVLEPFEPKSRDAEVQSPLVATTEAQVQSEAASSLDAAVQSPVVLTADVEVQSPIVQTAEAEVQSPVVRTVDVQVQSQGSPEDHDNTEAVIQELEKKLEESKAVIEQFKKRLEGVEKGIEEMEKTEAPVIHAASKPPVTVPDTTVARRPKSRVGVATCLVNRLFRVIGLSSPAVNAEGRREQEMDVGDLPSYVFLVGLGVCAVVLKTLVRRMKRGVR</sequence>
<dbReference type="KEGG" id="gtr:GLOTRDRAFT_108826"/>
<keyword evidence="3" id="KW-0812">Transmembrane</keyword>
<evidence type="ECO:0000256" key="2">
    <source>
        <dbReference type="SAM" id="MobiDB-lite"/>
    </source>
</evidence>
<name>S7S2W9_GLOTA</name>
<feature type="compositionally biased region" description="Basic and acidic residues" evidence="2">
    <location>
        <begin position="1"/>
        <end position="10"/>
    </location>
</feature>
<keyword evidence="1" id="KW-0175">Coiled coil</keyword>
<accession>S7S2W9</accession>
<keyword evidence="5" id="KW-1185">Reference proteome</keyword>
<protein>
    <submittedName>
        <fullName evidence="4">Uncharacterized protein</fullName>
    </submittedName>
</protein>
<dbReference type="RefSeq" id="XP_007860620.1">
    <property type="nucleotide sequence ID" value="XM_007862429.1"/>
</dbReference>
<dbReference type="OrthoDB" id="2425321at2759"/>
<keyword evidence="3" id="KW-1133">Transmembrane helix</keyword>
<keyword evidence="3" id="KW-0472">Membrane</keyword>
<evidence type="ECO:0000313" key="4">
    <source>
        <dbReference type="EMBL" id="EPQ60149.1"/>
    </source>
</evidence>
<feature type="compositionally biased region" description="Basic and acidic residues" evidence="2">
    <location>
        <begin position="58"/>
        <end position="77"/>
    </location>
</feature>
<organism evidence="4 5">
    <name type="scientific">Gloeophyllum trabeum (strain ATCC 11539 / FP-39264 / Madison 617)</name>
    <name type="common">Brown rot fungus</name>
    <dbReference type="NCBI Taxonomy" id="670483"/>
    <lineage>
        <taxon>Eukaryota</taxon>
        <taxon>Fungi</taxon>
        <taxon>Dikarya</taxon>
        <taxon>Basidiomycota</taxon>
        <taxon>Agaricomycotina</taxon>
        <taxon>Agaricomycetes</taxon>
        <taxon>Gloeophyllales</taxon>
        <taxon>Gloeophyllaceae</taxon>
        <taxon>Gloeophyllum</taxon>
    </lineage>
</organism>